<sequence length="369" mass="40558">MLVQYFFLLRKCRTHTETLDRKKRISLISWEGASPEPKLSAPRGSQAGSSVGAGAIAIAMPAANCSAPSAAVEVTVGALLVLECTLGLLGNAVALWTFCFRLKVWKPYAVYLLNLAAADLLLTFCQPFHAAFYLRRKTWSWGHASCQTLLFLRVLSRGVGVAFLVAVALDRYFRVVHPRLKVNLLSPRAAWGVSGFVWLLLLGLTHQSLFASEAACPGPEPRGGASLRLLWQEAVQFILPFGLILFCNAGVIRTLRRRLREPGRQPKLRRARALVAVVVVLFALCFLPSFLACALVAVFRGTGSCRVLGVMVHVSDVANGLSYLQSVLNPVLYCFSNPAFRCSYRKVFNTLRGRGRETEAPADIRDSYS</sequence>
<keyword evidence="3 9" id="KW-1133">Transmembrane helix</keyword>
<keyword evidence="2 8" id="KW-0812">Transmembrane</keyword>
<dbReference type="PROSITE" id="PS50262">
    <property type="entry name" value="G_PROTEIN_RECEP_F1_2"/>
    <property type="match status" value="1"/>
</dbReference>
<feature type="transmembrane region" description="Helical" evidence="9">
    <location>
        <begin position="76"/>
        <end position="96"/>
    </location>
</feature>
<dbReference type="AlphaFoldDB" id="A0A8U0NIM6"/>
<dbReference type="InterPro" id="IPR017452">
    <property type="entry name" value="GPCR_Rhodpsn_7TM"/>
</dbReference>
<evidence type="ECO:0000313" key="11">
    <source>
        <dbReference type="Proteomes" id="UP000000715"/>
    </source>
</evidence>
<feature type="transmembrane region" description="Helical" evidence="9">
    <location>
        <begin position="150"/>
        <end position="169"/>
    </location>
</feature>
<dbReference type="PROSITE" id="PS00237">
    <property type="entry name" value="G_PROTEIN_RECEP_F1_1"/>
    <property type="match status" value="1"/>
</dbReference>
<evidence type="ECO:0000313" key="12">
    <source>
        <dbReference type="RefSeq" id="XP_012899854.1"/>
    </source>
</evidence>
<dbReference type="Proteomes" id="UP000000715">
    <property type="component" value="Unplaced"/>
</dbReference>
<dbReference type="GeneID" id="101685267"/>
<keyword evidence="11" id="KW-1185">Reference proteome</keyword>
<feature type="transmembrane region" description="Helical" evidence="9">
    <location>
        <begin position="189"/>
        <end position="209"/>
    </location>
</feature>
<keyword evidence="7 8" id="KW-0807">Transducer</keyword>
<feature type="domain" description="G-protein coupled receptors family 1 profile" evidence="10">
    <location>
        <begin position="90"/>
        <end position="333"/>
    </location>
</feature>
<evidence type="ECO:0000256" key="3">
    <source>
        <dbReference type="ARBA" id="ARBA00022989"/>
    </source>
</evidence>
<dbReference type="OrthoDB" id="8895966at2759"/>
<evidence type="ECO:0000259" key="10">
    <source>
        <dbReference type="PROSITE" id="PS50262"/>
    </source>
</evidence>
<comment type="subcellular location">
    <subcellularLocation>
        <location evidence="1">Membrane</location>
        <topology evidence="1">Multi-pass membrane protein</topology>
    </subcellularLocation>
</comment>
<dbReference type="InterPro" id="IPR000276">
    <property type="entry name" value="GPCR_Rhodpsn"/>
</dbReference>
<dbReference type="SUPFAM" id="SSF81321">
    <property type="entry name" value="Family A G protein-coupled receptor-like"/>
    <property type="match status" value="1"/>
</dbReference>
<evidence type="ECO:0000256" key="5">
    <source>
        <dbReference type="ARBA" id="ARBA00023136"/>
    </source>
</evidence>
<name>A0A8U0NIM6_MUSPF</name>
<dbReference type="PANTHER" id="PTHR46048">
    <property type="entry name" value="HYDROXYCARBOXYLIC ACID RECEPTOR 2"/>
    <property type="match status" value="1"/>
</dbReference>
<keyword evidence="6 8" id="KW-0675">Receptor</keyword>
<evidence type="ECO:0000256" key="4">
    <source>
        <dbReference type="ARBA" id="ARBA00023040"/>
    </source>
</evidence>
<feature type="transmembrane region" description="Helical" evidence="9">
    <location>
        <begin position="273"/>
        <end position="299"/>
    </location>
</feature>
<comment type="similarity">
    <text evidence="8">Belongs to the G-protein coupled receptor 1 family.</text>
</comment>
<evidence type="ECO:0000256" key="1">
    <source>
        <dbReference type="ARBA" id="ARBA00004141"/>
    </source>
</evidence>
<feature type="transmembrane region" description="Helical" evidence="9">
    <location>
        <begin position="108"/>
        <end position="130"/>
    </location>
</feature>
<keyword evidence="4 8" id="KW-0297">G-protein coupled receptor</keyword>
<dbReference type="RefSeq" id="XP_012899854.1">
    <property type="nucleotide sequence ID" value="XM_013044400.2"/>
</dbReference>
<protein>
    <submittedName>
        <fullName evidence="12">12-(S)-hydroxy-5,8,10,14-eicosatetraenoic acid receptor</fullName>
    </submittedName>
</protein>
<keyword evidence="5 9" id="KW-0472">Membrane</keyword>
<proteinExistence type="inferred from homology"/>
<feature type="transmembrane region" description="Helical" evidence="9">
    <location>
        <begin position="229"/>
        <end position="252"/>
    </location>
</feature>
<evidence type="ECO:0000256" key="6">
    <source>
        <dbReference type="ARBA" id="ARBA00023170"/>
    </source>
</evidence>
<dbReference type="PRINTS" id="PR00237">
    <property type="entry name" value="GPCRRHODOPSN"/>
</dbReference>
<reference evidence="12" key="1">
    <citation type="submission" date="2025-08" db="UniProtKB">
        <authorList>
            <consortium name="RefSeq"/>
        </authorList>
    </citation>
    <scope>IDENTIFICATION</scope>
    <source>
        <tissue evidence="12">Brain</tissue>
    </source>
</reference>
<dbReference type="GO" id="GO:0045125">
    <property type="term" value="F:bioactive lipid receptor activity"/>
    <property type="evidence" value="ECO:0007669"/>
    <property type="project" value="TreeGrafter"/>
</dbReference>
<dbReference type="GO" id="GO:0016020">
    <property type="term" value="C:membrane"/>
    <property type="evidence" value="ECO:0007669"/>
    <property type="project" value="UniProtKB-SubCell"/>
</dbReference>
<evidence type="ECO:0000256" key="2">
    <source>
        <dbReference type="ARBA" id="ARBA00022692"/>
    </source>
</evidence>
<dbReference type="KEGG" id="mpuf:101685267"/>
<dbReference type="Gene3D" id="1.20.1070.10">
    <property type="entry name" value="Rhodopsin 7-helix transmembrane proteins"/>
    <property type="match status" value="1"/>
</dbReference>
<accession>A0A8U0NIM6</accession>
<gene>
    <name evidence="12" type="primary">GPR31</name>
</gene>
<dbReference type="Pfam" id="PF00001">
    <property type="entry name" value="7tm_1"/>
    <property type="match status" value="1"/>
</dbReference>
<dbReference type="PANTHER" id="PTHR46048:SF7">
    <property type="entry name" value="12-(S)-HYDROXY-5,8,10,14-EICOSATETRAENOIC ACID RECEPTOR"/>
    <property type="match status" value="1"/>
</dbReference>
<dbReference type="GO" id="GO:0050728">
    <property type="term" value="P:negative regulation of inflammatory response"/>
    <property type="evidence" value="ECO:0007669"/>
    <property type="project" value="TreeGrafter"/>
</dbReference>
<dbReference type="CTD" id="2853"/>
<evidence type="ECO:0000256" key="7">
    <source>
        <dbReference type="ARBA" id="ARBA00023224"/>
    </source>
</evidence>
<organism evidence="11 12">
    <name type="scientific">Mustela putorius furo</name>
    <name type="common">European domestic ferret</name>
    <name type="synonym">Mustela furo</name>
    <dbReference type="NCBI Taxonomy" id="9669"/>
    <lineage>
        <taxon>Eukaryota</taxon>
        <taxon>Metazoa</taxon>
        <taxon>Chordata</taxon>
        <taxon>Craniata</taxon>
        <taxon>Vertebrata</taxon>
        <taxon>Euteleostomi</taxon>
        <taxon>Mammalia</taxon>
        <taxon>Eutheria</taxon>
        <taxon>Laurasiatheria</taxon>
        <taxon>Carnivora</taxon>
        <taxon>Caniformia</taxon>
        <taxon>Musteloidea</taxon>
        <taxon>Mustelidae</taxon>
        <taxon>Mustelinae</taxon>
        <taxon>Mustela</taxon>
    </lineage>
</organism>
<dbReference type="InterPro" id="IPR051893">
    <property type="entry name" value="HCARs"/>
</dbReference>
<evidence type="ECO:0000256" key="8">
    <source>
        <dbReference type="RuleBase" id="RU000688"/>
    </source>
</evidence>
<evidence type="ECO:0000256" key="9">
    <source>
        <dbReference type="SAM" id="Phobius"/>
    </source>
</evidence>